<dbReference type="InterPro" id="IPR003594">
    <property type="entry name" value="HATPase_dom"/>
</dbReference>
<keyword evidence="5" id="KW-0547">Nucleotide-binding</keyword>
<dbReference type="PANTHER" id="PTHR43065">
    <property type="entry name" value="SENSOR HISTIDINE KINASE"/>
    <property type="match status" value="1"/>
</dbReference>
<dbReference type="GO" id="GO:0005524">
    <property type="term" value="F:ATP binding"/>
    <property type="evidence" value="ECO:0007669"/>
    <property type="project" value="UniProtKB-KW"/>
</dbReference>
<dbReference type="EC" id="2.7.13.3" evidence="2"/>
<dbReference type="Gene3D" id="1.10.287.130">
    <property type="match status" value="1"/>
</dbReference>
<dbReference type="Pfam" id="PF00512">
    <property type="entry name" value="HisKA"/>
    <property type="match status" value="1"/>
</dbReference>
<evidence type="ECO:0000256" key="1">
    <source>
        <dbReference type="ARBA" id="ARBA00000085"/>
    </source>
</evidence>
<evidence type="ECO:0000313" key="12">
    <source>
        <dbReference type="EMBL" id="MFD2408900.1"/>
    </source>
</evidence>
<accession>A0ABW5F1I3</accession>
<dbReference type="Gene3D" id="3.30.565.10">
    <property type="entry name" value="Histidine kinase-like ATPase, C-terminal domain"/>
    <property type="match status" value="1"/>
</dbReference>
<feature type="transmembrane region" description="Helical" evidence="9">
    <location>
        <begin position="72"/>
        <end position="95"/>
    </location>
</feature>
<evidence type="ECO:0000313" key="13">
    <source>
        <dbReference type="Proteomes" id="UP001597448"/>
    </source>
</evidence>
<evidence type="ECO:0000256" key="4">
    <source>
        <dbReference type="ARBA" id="ARBA00022679"/>
    </source>
</evidence>
<gene>
    <name evidence="12" type="ORF">ACFSX3_03410</name>
</gene>
<dbReference type="PROSITE" id="PS50113">
    <property type="entry name" value="PAC"/>
    <property type="match status" value="1"/>
</dbReference>
<dbReference type="SMART" id="SM00387">
    <property type="entry name" value="HATPase_c"/>
    <property type="match status" value="1"/>
</dbReference>
<evidence type="ECO:0000256" key="7">
    <source>
        <dbReference type="ARBA" id="ARBA00022840"/>
    </source>
</evidence>
<organism evidence="12 13">
    <name type="scientific">Paenibacillus rhizoplanae</name>
    <dbReference type="NCBI Taxonomy" id="1917181"/>
    <lineage>
        <taxon>Bacteria</taxon>
        <taxon>Bacillati</taxon>
        <taxon>Bacillota</taxon>
        <taxon>Bacilli</taxon>
        <taxon>Bacillales</taxon>
        <taxon>Paenibacillaceae</taxon>
        <taxon>Paenibacillus</taxon>
    </lineage>
</organism>
<dbReference type="Pfam" id="PF02518">
    <property type="entry name" value="HATPase_c"/>
    <property type="match status" value="1"/>
</dbReference>
<dbReference type="InterPro" id="IPR004358">
    <property type="entry name" value="Sig_transdc_His_kin-like_C"/>
</dbReference>
<evidence type="ECO:0000256" key="6">
    <source>
        <dbReference type="ARBA" id="ARBA00022777"/>
    </source>
</evidence>
<dbReference type="RefSeq" id="WP_379312608.1">
    <property type="nucleotide sequence ID" value="NZ_JBHUKY010000010.1"/>
</dbReference>
<dbReference type="InterPro" id="IPR000700">
    <property type="entry name" value="PAS-assoc_C"/>
</dbReference>
<keyword evidence="13" id="KW-1185">Reference proteome</keyword>
<dbReference type="InterPro" id="IPR003661">
    <property type="entry name" value="HisK_dim/P_dom"/>
</dbReference>
<evidence type="ECO:0000256" key="3">
    <source>
        <dbReference type="ARBA" id="ARBA00022553"/>
    </source>
</evidence>
<comment type="catalytic activity">
    <reaction evidence="1">
        <text>ATP + protein L-histidine = ADP + protein N-phospho-L-histidine.</text>
        <dbReference type="EC" id="2.7.13.3"/>
    </reaction>
</comment>
<evidence type="ECO:0000259" key="11">
    <source>
        <dbReference type="PROSITE" id="PS50113"/>
    </source>
</evidence>
<comment type="caution">
    <text evidence="12">The sequence shown here is derived from an EMBL/GenBank/DDBJ whole genome shotgun (WGS) entry which is preliminary data.</text>
</comment>
<feature type="domain" description="Histidine kinase" evidence="10">
    <location>
        <begin position="345"/>
        <end position="550"/>
    </location>
</feature>
<dbReference type="Gene3D" id="3.30.450.20">
    <property type="entry name" value="PAS domain"/>
    <property type="match status" value="1"/>
</dbReference>
<keyword evidence="8" id="KW-0902">Two-component regulatory system</keyword>
<evidence type="ECO:0000256" key="5">
    <source>
        <dbReference type="ARBA" id="ARBA00022741"/>
    </source>
</evidence>
<feature type="transmembrane region" description="Helical" evidence="9">
    <location>
        <begin position="163"/>
        <end position="184"/>
    </location>
</feature>
<keyword evidence="9" id="KW-1133">Transmembrane helix</keyword>
<dbReference type="EMBL" id="JBHUKY010000010">
    <property type="protein sequence ID" value="MFD2408900.1"/>
    <property type="molecule type" value="Genomic_DNA"/>
</dbReference>
<dbReference type="Proteomes" id="UP001597448">
    <property type="component" value="Unassembled WGS sequence"/>
</dbReference>
<evidence type="ECO:0000259" key="10">
    <source>
        <dbReference type="PROSITE" id="PS50109"/>
    </source>
</evidence>
<keyword evidence="6" id="KW-0418">Kinase</keyword>
<dbReference type="PANTHER" id="PTHR43065:SF10">
    <property type="entry name" value="PEROXIDE STRESS-ACTIVATED HISTIDINE KINASE MAK3"/>
    <property type="match status" value="1"/>
</dbReference>
<protein>
    <recommendedName>
        <fullName evidence="2">histidine kinase</fullName>
        <ecNumber evidence="2">2.7.13.3</ecNumber>
    </recommendedName>
</protein>
<dbReference type="SUPFAM" id="SSF47384">
    <property type="entry name" value="Homodimeric domain of signal transducing histidine kinase"/>
    <property type="match status" value="1"/>
</dbReference>
<keyword evidence="3" id="KW-0597">Phosphoprotein</keyword>
<dbReference type="PRINTS" id="PR00344">
    <property type="entry name" value="BCTRLSENSOR"/>
</dbReference>
<sequence>MQISAACIFLFLFQWRLDRGDPLRRSIKFPDDHTFLMICCALGITLCMALSDTMFGVVYLNLAILPAYLGILYGNLPSSIYLALYFFFCTALFWVPSGLEHLFLNTGVLMYPLLFGMSGLFKKSAIPGKIAILWGALFPSMLFIVIVPNMQGRSVLDIPPAEAALAGLYALTALILGALFILYIDKAWDKLQVRIQMQGISEKFQWESEKMQQITNVVPLNIMEFDDNGYVTELNEYMLTLMQRHCPLLTREIILSSPASEIFGKSMDQPALTRLEEVLRSRLRSNTKIRVDSMTYHIFTAPLRHESGQPGGIVMIIQDLTEEEKIRSELDNVERLSLVGQMAAGITHEIRNPMAVVRGFLQLMREKSPEDLHSYYHIVMEELDRANSIINDFLSLAQTRVSDKEPAGLQPIMEELTPLIWADANLRGQSVELKISPTMPLLQLNVREIKQLILNLARNGMEAMEAKGVLTLAACEHEDNVLLIITDTGGGMPQSQLKQLFTPFFTTKSQGTGLGLPLCLSIAERHNGTIRVESEVGSGTSVIVTFPVESREGTVQSPVYM</sequence>
<evidence type="ECO:0000256" key="2">
    <source>
        <dbReference type="ARBA" id="ARBA00012438"/>
    </source>
</evidence>
<dbReference type="InterPro" id="IPR036097">
    <property type="entry name" value="HisK_dim/P_sf"/>
</dbReference>
<feature type="transmembrane region" description="Helical" evidence="9">
    <location>
        <begin position="132"/>
        <end position="151"/>
    </location>
</feature>
<dbReference type="SMART" id="SM00388">
    <property type="entry name" value="HisKA"/>
    <property type="match status" value="1"/>
</dbReference>
<dbReference type="SUPFAM" id="SSF55874">
    <property type="entry name" value="ATPase domain of HSP90 chaperone/DNA topoisomerase II/histidine kinase"/>
    <property type="match status" value="1"/>
</dbReference>
<dbReference type="SUPFAM" id="SSF55785">
    <property type="entry name" value="PYP-like sensor domain (PAS domain)"/>
    <property type="match status" value="1"/>
</dbReference>
<dbReference type="PROSITE" id="PS50109">
    <property type="entry name" value="HIS_KIN"/>
    <property type="match status" value="1"/>
</dbReference>
<name>A0ABW5F1I3_9BACL</name>
<keyword evidence="9" id="KW-0472">Membrane</keyword>
<dbReference type="InterPro" id="IPR005467">
    <property type="entry name" value="His_kinase_dom"/>
</dbReference>
<dbReference type="InterPro" id="IPR036890">
    <property type="entry name" value="HATPase_C_sf"/>
</dbReference>
<reference evidence="13" key="1">
    <citation type="journal article" date="2019" name="Int. J. Syst. Evol. Microbiol.">
        <title>The Global Catalogue of Microorganisms (GCM) 10K type strain sequencing project: providing services to taxonomists for standard genome sequencing and annotation.</title>
        <authorList>
            <consortium name="The Broad Institute Genomics Platform"/>
            <consortium name="The Broad Institute Genome Sequencing Center for Infectious Disease"/>
            <person name="Wu L."/>
            <person name="Ma J."/>
        </authorList>
    </citation>
    <scope>NUCLEOTIDE SEQUENCE [LARGE SCALE GENOMIC DNA]</scope>
    <source>
        <strain evidence="13">CCM 8725</strain>
    </source>
</reference>
<keyword evidence="7 12" id="KW-0067">ATP-binding</keyword>
<evidence type="ECO:0000256" key="9">
    <source>
        <dbReference type="SAM" id="Phobius"/>
    </source>
</evidence>
<keyword evidence="4" id="KW-0808">Transferase</keyword>
<proteinExistence type="predicted"/>
<dbReference type="InterPro" id="IPR035965">
    <property type="entry name" value="PAS-like_dom_sf"/>
</dbReference>
<feature type="transmembrane region" description="Helical" evidence="9">
    <location>
        <begin position="101"/>
        <end position="120"/>
    </location>
</feature>
<evidence type="ECO:0000256" key="8">
    <source>
        <dbReference type="ARBA" id="ARBA00023012"/>
    </source>
</evidence>
<feature type="transmembrane region" description="Helical" evidence="9">
    <location>
        <begin position="35"/>
        <end position="60"/>
    </location>
</feature>
<feature type="domain" description="PAC" evidence="11">
    <location>
        <begin position="273"/>
        <end position="332"/>
    </location>
</feature>
<keyword evidence="9" id="KW-0812">Transmembrane</keyword>
<dbReference type="CDD" id="cd00082">
    <property type="entry name" value="HisKA"/>
    <property type="match status" value="1"/>
</dbReference>